<reference evidence="1 2" key="1">
    <citation type="submission" date="2018-11" db="EMBL/GenBank/DDBJ databases">
        <title>Flavobacterium sp. nov., YIM 102796 draft genome.</title>
        <authorList>
            <person name="Li G."/>
            <person name="Jiang Y."/>
        </authorList>
    </citation>
    <scope>NUCLEOTIDE SEQUENCE [LARGE SCALE GENOMIC DNA]</scope>
    <source>
        <strain evidence="1 2">YIM 102796</strain>
    </source>
</reference>
<organism evidence="1 2">
    <name type="scientific">Paenimyroides viscosum</name>
    <dbReference type="NCBI Taxonomy" id="2488729"/>
    <lineage>
        <taxon>Bacteria</taxon>
        <taxon>Pseudomonadati</taxon>
        <taxon>Bacteroidota</taxon>
        <taxon>Flavobacteriia</taxon>
        <taxon>Flavobacteriales</taxon>
        <taxon>Flavobacteriaceae</taxon>
        <taxon>Paenimyroides</taxon>
    </lineage>
</organism>
<name>A0A3P1B654_9FLAO</name>
<protein>
    <submittedName>
        <fullName evidence="1">DUF72 domain-containing protein</fullName>
    </submittedName>
</protein>
<dbReference type="PANTHER" id="PTHR30348">
    <property type="entry name" value="UNCHARACTERIZED PROTEIN YECE"/>
    <property type="match status" value="1"/>
</dbReference>
<dbReference type="PANTHER" id="PTHR30348:SF4">
    <property type="entry name" value="DUF72 DOMAIN-CONTAINING PROTEIN"/>
    <property type="match status" value="1"/>
</dbReference>
<accession>A0A3P1B654</accession>
<dbReference type="InterPro" id="IPR036520">
    <property type="entry name" value="UPF0759_sf"/>
</dbReference>
<sequence>MSKVKFHIGCSSFATPSWKSIFYPDDLPKKDWFTYYCKYFNTFEFNGSFYRFPTVLSLQKWFDKSPHDFTFSIKVPKIITHTKKLLDCEQEIADFYSVIAEGFSDKLGCVLWQFPPGFLYSEDNLNRVVNVLNDRFKNIVEFRHESWWNTLVIEKLQSKNTVFCNPSYPGLPKHTIKNNSCGYFRQHGIPKLFYSEYSLTEIETLYEQILAKNYNEVYVYFNNTASPAAVINALQFLKLLND</sequence>
<evidence type="ECO:0000313" key="2">
    <source>
        <dbReference type="Proteomes" id="UP000268372"/>
    </source>
</evidence>
<evidence type="ECO:0000313" key="1">
    <source>
        <dbReference type="EMBL" id="RRA96535.1"/>
    </source>
</evidence>
<dbReference type="OrthoDB" id="9780310at2"/>
<proteinExistence type="predicted"/>
<dbReference type="Gene3D" id="3.20.20.410">
    <property type="entry name" value="Protein of unknown function UPF0759"/>
    <property type="match status" value="1"/>
</dbReference>
<dbReference type="RefSeq" id="WP_124898391.1">
    <property type="nucleotide sequence ID" value="NZ_RQTJ01000003.1"/>
</dbReference>
<gene>
    <name evidence="1" type="ORF">EG242_02760</name>
</gene>
<dbReference type="SUPFAM" id="SSF117396">
    <property type="entry name" value="TM1631-like"/>
    <property type="match status" value="1"/>
</dbReference>
<dbReference type="Pfam" id="PF01904">
    <property type="entry name" value="DUF72"/>
    <property type="match status" value="1"/>
</dbReference>
<dbReference type="InterPro" id="IPR002763">
    <property type="entry name" value="DUF72"/>
</dbReference>
<keyword evidence="2" id="KW-1185">Reference proteome</keyword>
<dbReference type="AlphaFoldDB" id="A0A3P1B654"/>
<dbReference type="Proteomes" id="UP000268372">
    <property type="component" value="Unassembled WGS sequence"/>
</dbReference>
<dbReference type="EMBL" id="RQTJ01000003">
    <property type="protein sequence ID" value="RRA96535.1"/>
    <property type="molecule type" value="Genomic_DNA"/>
</dbReference>
<comment type="caution">
    <text evidence="1">The sequence shown here is derived from an EMBL/GenBank/DDBJ whole genome shotgun (WGS) entry which is preliminary data.</text>
</comment>